<dbReference type="Pfam" id="PF01559">
    <property type="entry name" value="Zein"/>
    <property type="match status" value="1"/>
</dbReference>
<evidence type="ECO:0000256" key="2">
    <source>
        <dbReference type="ARBA" id="ARBA00022729"/>
    </source>
</evidence>
<sequence length="241" mass="26665">MAAKICTMLVLLALSASPATAVLIPQCSATIPQYLPHVTALGNGNPIVQSYRLLPPTCYDRLTESILSSPAVFLQQQSALLQQQYLAHLTVQSIMAQQQRVLSPFRQLSLASTAAYWQQQQLLPFNQLAVENAYLQQQQLLPLNPLVVGNPAVFWQQQLLPFTPLAISNPAAFWQQQQLLRVNPVAAMNPATFWQQQQLLHGNPVAAMNPAAFWQQQQLLRVNPLTAMNLAALLQQPLVSS</sequence>
<organism evidence="7 8">
    <name type="scientific">Setaria viridis</name>
    <name type="common">Green bristlegrass</name>
    <name type="synonym">Setaria italica subsp. viridis</name>
    <dbReference type="NCBI Taxonomy" id="4556"/>
    <lineage>
        <taxon>Eukaryota</taxon>
        <taxon>Viridiplantae</taxon>
        <taxon>Streptophyta</taxon>
        <taxon>Embryophyta</taxon>
        <taxon>Tracheophyta</taxon>
        <taxon>Spermatophyta</taxon>
        <taxon>Magnoliopsida</taxon>
        <taxon>Liliopsida</taxon>
        <taxon>Poales</taxon>
        <taxon>Poaceae</taxon>
        <taxon>PACMAD clade</taxon>
        <taxon>Panicoideae</taxon>
        <taxon>Panicodae</taxon>
        <taxon>Paniceae</taxon>
        <taxon>Cenchrinae</taxon>
        <taxon>Setaria</taxon>
    </lineage>
</organism>
<evidence type="ECO:0000256" key="4">
    <source>
        <dbReference type="ARBA" id="ARBA00022761"/>
    </source>
</evidence>
<dbReference type="InterPro" id="IPR002530">
    <property type="entry name" value="Zein"/>
</dbReference>
<dbReference type="PANTHER" id="PTHR48214:SF1">
    <property type="entry name" value="ZEIN-ALPHA PMS2"/>
    <property type="match status" value="1"/>
</dbReference>
<keyword evidence="8" id="KW-1185">Reference proteome</keyword>
<keyword evidence="3" id="KW-0677">Repeat</keyword>
<evidence type="ECO:0000256" key="6">
    <source>
        <dbReference type="SAM" id="SignalP"/>
    </source>
</evidence>
<dbReference type="Gramene" id="TKW01738">
    <property type="protein sequence ID" value="TKW01738"/>
    <property type="gene ID" value="SEVIR_8G198900v2"/>
</dbReference>
<dbReference type="GO" id="GO:0045735">
    <property type="term" value="F:nutrient reservoir activity"/>
    <property type="evidence" value="ECO:0007669"/>
    <property type="project" value="UniProtKB-KW"/>
</dbReference>
<dbReference type="EMBL" id="CM016559">
    <property type="protein sequence ID" value="TKW01738.1"/>
    <property type="molecule type" value="Genomic_DNA"/>
</dbReference>
<gene>
    <name evidence="7" type="ORF">SEVIR_8G198900v2</name>
</gene>
<dbReference type="OMA" id="AAKICTM"/>
<keyword evidence="5" id="KW-0708">Seed storage protein</keyword>
<dbReference type="Proteomes" id="UP000298652">
    <property type="component" value="Chromosome 8"/>
</dbReference>
<dbReference type="InterPro" id="IPR051903">
    <property type="entry name" value="Zein-alpha"/>
</dbReference>
<dbReference type="AlphaFoldDB" id="A0A4U6THC3"/>
<dbReference type="PANTHER" id="PTHR48214">
    <property type="entry name" value="ZEIN-ALPHA PMS2"/>
    <property type="match status" value="1"/>
</dbReference>
<feature type="chain" id="PRO_5020616493" description="Bifunctional inhibitor/plant lipid transfer protein/seed storage helical domain-containing protein" evidence="6">
    <location>
        <begin position="22"/>
        <end position="241"/>
    </location>
</feature>
<keyword evidence="2 6" id="KW-0732">Signal</keyword>
<evidence type="ECO:0000256" key="3">
    <source>
        <dbReference type="ARBA" id="ARBA00022737"/>
    </source>
</evidence>
<evidence type="ECO:0000256" key="5">
    <source>
        <dbReference type="ARBA" id="ARBA00023129"/>
    </source>
</evidence>
<evidence type="ECO:0000313" key="7">
    <source>
        <dbReference type="EMBL" id="TKW01738.1"/>
    </source>
</evidence>
<protein>
    <recommendedName>
        <fullName evidence="9">Bifunctional inhibitor/plant lipid transfer protein/seed storage helical domain-containing protein</fullName>
    </recommendedName>
</protein>
<feature type="signal peptide" evidence="6">
    <location>
        <begin position="1"/>
        <end position="21"/>
    </location>
</feature>
<name>A0A4U6THC3_SETVI</name>
<accession>A0A4U6THC3</accession>
<keyword evidence="4" id="KW-0758">Storage protein</keyword>
<comment type="similarity">
    <text evidence="1">Belongs to the zein family.</text>
</comment>
<evidence type="ECO:0008006" key="9">
    <source>
        <dbReference type="Google" id="ProtNLM"/>
    </source>
</evidence>
<proteinExistence type="inferred from homology"/>
<evidence type="ECO:0000313" key="8">
    <source>
        <dbReference type="Proteomes" id="UP000298652"/>
    </source>
</evidence>
<evidence type="ECO:0000256" key="1">
    <source>
        <dbReference type="ARBA" id="ARBA00005777"/>
    </source>
</evidence>
<reference evidence="7" key="1">
    <citation type="submission" date="2019-03" db="EMBL/GenBank/DDBJ databases">
        <title>WGS assembly of Setaria viridis.</title>
        <authorList>
            <person name="Huang P."/>
            <person name="Jenkins J."/>
            <person name="Grimwood J."/>
            <person name="Barry K."/>
            <person name="Healey A."/>
            <person name="Mamidi S."/>
            <person name="Sreedasyam A."/>
            <person name="Shu S."/>
            <person name="Feldman M."/>
            <person name="Wu J."/>
            <person name="Yu Y."/>
            <person name="Chen C."/>
            <person name="Johnson J."/>
            <person name="Rokhsar D."/>
            <person name="Baxter I."/>
            <person name="Schmutz J."/>
            <person name="Brutnell T."/>
            <person name="Kellogg E."/>
        </authorList>
    </citation>
    <scope>NUCLEOTIDE SEQUENCE [LARGE SCALE GENOMIC DNA]</scope>
</reference>